<protein>
    <recommendedName>
        <fullName evidence="8">Sec-independent protein translocase protein TatC</fullName>
    </recommendedName>
</protein>
<feature type="transmembrane region" description="Helical" evidence="6">
    <location>
        <begin position="76"/>
        <end position="99"/>
    </location>
</feature>
<feature type="transmembrane region" description="Helical" evidence="6">
    <location>
        <begin position="35"/>
        <end position="56"/>
    </location>
</feature>
<evidence type="ECO:0000256" key="5">
    <source>
        <dbReference type="SAM" id="MobiDB-lite"/>
    </source>
</evidence>
<evidence type="ECO:0000256" key="1">
    <source>
        <dbReference type="ARBA" id="ARBA00004141"/>
    </source>
</evidence>
<accession>X1CDB7</accession>
<evidence type="ECO:0000313" key="7">
    <source>
        <dbReference type="EMBL" id="GAH06281.1"/>
    </source>
</evidence>
<keyword evidence="3 6" id="KW-1133">Transmembrane helix</keyword>
<keyword evidence="4 6" id="KW-0472">Membrane</keyword>
<reference evidence="7" key="1">
    <citation type="journal article" date="2014" name="Front. Microbiol.">
        <title>High frequency of phylogenetically diverse reductive dehalogenase-homologous genes in deep subseafloor sedimentary metagenomes.</title>
        <authorList>
            <person name="Kawai M."/>
            <person name="Futagami T."/>
            <person name="Toyoda A."/>
            <person name="Takaki Y."/>
            <person name="Nishi S."/>
            <person name="Hori S."/>
            <person name="Arai W."/>
            <person name="Tsubouchi T."/>
            <person name="Morono Y."/>
            <person name="Uchiyama I."/>
            <person name="Ito T."/>
            <person name="Fujiyama A."/>
            <person name="Inagaki F."/>
            <person name="Takami H."/>
        </authorList>
    </citation>
    <scope>NUCLEOTIDE SEQUENCE</scope>
    <source>
        <strain evidence="7">Expedition CK06-06</strain>
    </source>
</reference>
<evidence type="ECO:0000256" key="4">
    <source>
        <dbReference type="ARBA" id="ARBA00023136"/>
    </source>
</evidence>
<evidence type="ECO:0000256" key="6">
    <source>
        <dbReference type="SAM" id="Phobius"/>
    </source>
</evidence>
<dbReference type="PRINTS" id="PR01840">
    <property type="entry name" value="TATCFAMILY"/>
</dbReference>
<evidence type="ECO:0000256" key="2">
    <source>
        <dbReference type="ARBA" id="ARBA00022692"/>
    </source>
</evidence>
<dbReference type="GO" id="GO:0065002">
    <property type="term" value="P:intracellular protein transmembrane transport"/>
    <property type="evidence" value="ECO:0007669"/>
    <property type="project" value="TreeGrafter"/>
</dbReference>
<evidence type="ECO:0008006" key="8">
    <source>
        <dbReference type="Google" id="ProtNLM"/>
    </source>
</evidence>
<dbReference type="AlphaFoldDB" id="X1CDB7"/>
<organism evidence="7">
    <name type="scientific">marine sediment metagenome</name>
    <dbReference type="NCBI Taxonomy" id="412755"/>
    <lineage>
        <taxon>unclassified sequences</taxon>
        <taxon>metagenomes</taxon>
        <taxon>ecological metagenomes</taxon>
    </lineage>
</organism>
<dbReference type="InterPro" id="IPR002033">
    <property type="entry name" value="TatC"/>
</dbReference>
<dbReference type="GO" id="GO:0009977">
    <property type="term" value="F:proton motive force dependent protein transmembrane transporter activity"/>
    <property type="evidence" value="ECO:0007669"/>
    <property type="project" value="TreeGrafter"/>
</dbReference>
<name>X1CDB7_9ZZZZ</name>
<dbReference type="PANTHER" id="PTHR30371">
    <property type="entry name" value="SEC-INDEPENDENT PROTEIN TRANSLOCASE PROTEIN TATC"/>
    <property type="match status" value="1"/>
</dbReference>
<dbReference type="GO" id="GO:0033281">
    <property type="term" value="C:TAT protein transport complex"/>
    <property type="evidence" value="ECO:0007669"/>
    <property type="project" value="TreeGrafter"/>
</dbReference>
<comment type="caution">
    <text evidence="7">The sequence shown here is derived from an EMBL/GenBank/DDBJ whole genome shotgun (WGS) entry which is preliminary data.</text>
</comment>
<proteinExistence type="predicted"/>
<keyword evidence="2 6" id="KW-0812">Transmembrane</keyword>
<feature type="region of interest" description="Disordered" evidence="5">
    <location>
        <begin position="1"/>
        <end position="20"/>
    </location>
</feature>
<evidence type="ECO:0000256" key="3">
    <source>
        <dbReference type="ARBA" id="ARBA00022989"/>
    </source>
</evidence>
<dbReference type="PANTHER" id="PTHR30371:SF0">
    <property type="entry name" value="SEC-INDEPENDENT PROTEIN TRANSLOCASE PROTEIN TATC, CHLOROPLASTIC-RELATED"/>
    <property type="match status" value="1"/>
</dbReference>
<comment type="subcellular location">
    <subcellularLocation>
        <location evidence="1">Membrane</location>
        <topology evidence="1">Multi-pass membrane protein</topology>
    </subcellularLocation>
</comment>
<dbReference type="GO" id="GO:0043953">
    <property type="term" value="P:protein transport by the Tat complex"/>
    <property type="evidence" value="ECO:0007669"/>
    <property type="project" value="TreeGrafter"/>
</dbReference>
<dbReference type="Pfam" id="PF00902">
    <property type="entry name" value="TatC"/>
    <property type="match status" value="1"/>
</dbReference>
<dbReference type="EMBL" id="BART01034602">
    <property type="protein sequence ID" value="GAH06281.1"/>
    <property type="molecule type" value="Genomic_DNA"/>
</dbReference>
<sequence length="100" mass="11478">MSAEESQEQKEEKEDQKKEKKMGLLDHLEELRKRIIYSIATVIICAIIGYIVSPHVLKFLTEPVDNLVFLAPTEAFITKLKVSLICGLFIALPVIFYHFL</sequence>
<feature type="compositionally biased region" description="Basic and acidic residues" evidence="5">
    <location>
        <begin position="7"/>
        <end position="20"/>
    </location>
</feature>
<gene>
    <name evidence="7" type="ORF">S01H4_59093</name>
</gene>
<feature type="non-terminal residue" evidence="7">
    <location>
        <position position="100"/>
    </location>
</feature>